<feature type="region of interest" description="Disordered" evidence="3">
    <location>
        <begin position="462"/>
        <end position="496"/>
    </location>
</feature>
<comment type="caution">
    <text evidence="5">The sequence shown here is derived from an EMBL/GenBank/DDBJ whole genome shotgun (WGS) entry which is preliminary data.</text>
</comment>
<evidence type="ECO:0000256" key="3">
    <source>
        <dbReference type="SAM" id="MobiDB-lite"/>
    </source>
</evidence>
<keyword evidence="4" id="KW-1133">Transmembrane helix</keyword>
<dbReference type="AlphaFoldDB" id="A0AAV9HQX6"/>
<dbReference type="InterPro" id="IPR036259">
    <property type="entry name" value="MFS_trans_sf"/>
</dbReference>
<feature type="transmembrane region" description="Helical" evidence="4">
    <location>
        <begin position="339"/>
        <end position="358"/>
    </location>
</feature>
<name>A0AAV9HQX6_9PEZI</name>
<feature type="transmembrane region" description="Helical" evidence="4">
    <location>
        <begin position="199"/>
        <end position="218"/>
    </location>
</feature>
<dbReference type="SUPFAM" id="SSF103473">
    <property type="entry name" value="MFS general substrate transporter"/>
    <property type="match status" value="1"/>
</dbReference>
<keyword evidence="6" id="KW-1185">Reference proteome</keyword>
<dbReference type="PANTHER" id="PTHR43702">
    <property type="entry name" value="L-FUCOSE-PROTON SYMPORTER"/>
    <property type="match status" value="1"/>
</dbReference>
<evidence type="ECO:0000313" key="6">
    <source>
        <dbReference type="Proteomes" id="UP001321749"/>
    </source>
</evidence>
<accession>A0AAV9HQX6</accession>
<keyword evidence="2" id="KW-1003">Cell membrane</keyword>
<keyword evidence="4" id="KW-0812">Transmembrane</keyword>
<feature type="transmembrane region" description="Helical" evidence="4">
    <location>
        <begin position="398"/>
        <end position="418"/>
    </location>
</feature>
<feature type="transmembrane region" description="Helical" evidence="4">
    <location>
        <begin position="94"/>
        <end position="115"/>
    </location>
</feature>
<organism evidence="5 6">
    <name type="scientific">Cladorrhinum samala</name>
    <dbReference type="NCBI Taxonomy" id="585594"/>
    <lineage>
        <taxon>Eukaryota</taxon>
        <taxon>Fungi</taxon>
        <taxon>Dikarya</taxon>
        <taxon>Ascomycota</taxon>
        <taxon>Pezizomycotina</taxon>
        <taxon>Sordariomycetes</taxon>
        <taxon>Sordariomycetidae</taxon>
        <taxon>Sordariales</taxon>
        <taxon>Podosporaceae</taxon>
        <taxon>Cladorrhinum</taxon>
    </lineage>
</organism>
<dbReference type="GO" id="GO:0022857">
    <property type="term" value="F:transmembrane transporter activity"/>
    <property type="evidence" value="ECO:0007669"/>
    <property type="project" value="InterPro"/>
</dbReference>
<evidence type="ECO:0000256" key="2">
    <source>
        <dbReference type="ARBA" id="ARBA00022475"/>
    </source>
</evidence>
<feature type="transmembrane region" description="Helical" evidence="4">
    <location>
        <begin position="121"/>
        <end position="140"/>
    </location>
</feature>
<feature type="transmembrane region" description="Helical" evidence="4">
    <location>
        <begin position="161"/>
        <end position="179"/>
    </location>
</feature>
<evidence type="ECO:0000256" key="4">
    <source>
        <dbReference type="SAM" id="Phobius"/>
    </source>
</evidence>
<dbReference type="Proteomes" id="UP001321749">
    <property type="component" value="Unassembled WGS sequence"/>
</dbReference>
<protein>
    <submittedName>
        <fullName evidence="5">Glucose/galactose transporter</fullName>
    </submittedName>
</protein>
<feature type="compositionally biased region" description="Basic and acidic residues" evidence="3">
    <location>
        <begin position="468"/>
        <end position="489"/>
    </location>
</feature>
<feature type="transmembrane region" description="Helical" evidence="4">
    <location>
        <begin position="30"/>
        <end position="50"/>
    </location>
</feature>
<feature type="transmembrane region" description="Helical" evidence="4">
    <location>
        <begin position="273"/>
        <end position="296"/>
    </location>
</feature>
<reference evidence="5" key="1">
    <citation type="journal article" date="2023" name="Mol. Phylogenet. Evol.">
        <title>Genome-scale phylogeny and comparative genomics of the fungal order Sordariales.</title>
        <authorList>
            <person name="Hensen N."/>
            <person name="Bonometti L."/>
            <person name="Westerberg I."/>
            <person name="Brannstrom I.O."/>
            <person name="Guillou S."/>
            <person name="Cros-Aarteil S."/>
            <person name="Calhoun S."/>
            <person name="Haridas S."/>
            <person name="Kuo A."/>
            <person name="Mondo S."/>
            <person name="Pangilinan J."/>
            <person name="Riley R."/>
            <person name="LaButti K."/>
            <person name="Andreopoulos B."/>
            <person name="Lipzen A."/>
            <person name="Chen C."/>
            <person name="Yan M."/>
            <person name="Daum C."/>
            <person name="Ng V."/>
            <person name="Clum A."/>
            <person name="Steindorff A."/>
            <person name="Ohm R.A."/>
            <person name="Martin F."/>
            <person name="Silar P."/>
            <person name="Natvig D.O."/>
            <person name="Lalanne C."/>
            <person name="Gautier V."/>
            <person name="Ament-Velasquez S.L."/>
            <person name="Kruys A."/>
            <person name="Hutchinson M.I."/>
            <person name="Powell A.J."/>
            <person name="Barry K."/>
            <person name="Miller A.N."/>
            <person name="Grigoriev I.V."/>
            <person name="Debuchy R."/>
            <person name="Gladieux P."/>
            <person name="Hiltunen Thoren M."/>
            <person name="Johannesson H."/>
        </authorList>
    </citation>
    <scope>NUCLEOTIDE SEQUENCE</scope>
    <source>
        <strain evidence="5">PSN324</strain>
    </source>
</reference>
<reference evidence="5" key="2">
    <citation type="submission" date="2023-06" db="EMBL/GenBank/DDBJ databases">
        <authorList>
            <consortium name="Lawrence Berkeley National Laboratory"/>
            <person name="Mondo S.J."/>
            <person name="Hensen N."/>
            <person name="Bonometti L."/>
            <person name="Westerberg I."/>
            <person name="Brannstrom I.O."/>
            <person name="Guillou S."/>
            <person name="Cros-Aarteil S."/>
            <person name="Calhoun S."/>
            <person name="Haridas S."/>
            <person name="Kuo A."/>
            <person name="Pangilinan J."/>
            <person name="Riley R."/>
            <person name="Labutti K."/>
            <person name="Andreopoulos B."/>
            <person name="Lipzen A."/>
            <person name="Chen C."/>
            <person name="Yanf M."/>
            <person name="Daum C."/>
            <person name="Ng V."/>
            <person name="Clum A."/>
            <person name="Steindorff A."/>
            <person name="Ohm R."/>
            <person name="Martin F."/>
            <person name="Silar P."/>
            <person name="Natvig D."/>
            <person name="Lalanne C."/>
            <person name="Gautier V."/>
            <person name="Ament-Velasquez S.L."/>
            <person name="Kruys A."/>
            <person name="Hutchinson M.I."/>
            <person name="Powell A.J."/>
            <person name="Barry K."/>
            <person name="Miller A.N."/>
            <person name="Grigoriev I.V."/>
            <person name="Debuchy R."/>
            <person name="Gladieux P."/>
            <person name="Thoren M.H."/>
            <person name="Johannesson H."/>
        </authorList>
    </citation>
    <scope>NUCLEOTIDE SEQUENCE</scope>
    <source>
        <strain evidence="5">PSN324</strain>
    </source>
</reference>
<dbReference type="InterPro" id="IPR050375">
    <property type="entry name" value="MFS_TsgA-like"/>
</dbReference>
<dbReference type="Pfam" id="PF07690">
    <property type="entry name" value="MFS_1"/>
    <property type="match status" value="1"/>
</dbReference>
<dbReference type="PANTHER" id="PTHR43702:SF5">
    <property type="entry name" value="MAJOR FACILITATOR SUPERFAMILY (MFS) PROFILE DOMAIN-CONTAINING PROTEIN"/>
    <property type="match status" value="1"/>
</dbReference>
<sequence>MARSKPWNRKITVSDDTVTSAADLTLRQSLIPNLLVTILFFLWGFAYGLLDVLNSHFRSLLSLSASQAAGLSSAYFGAYFLLPPTLSAYVLRRFGFRITFMLGLMIFAVGCLLFWPSGLKQSFGGFCGSMFVVGAGLATLETAADPFLSICGPTRYSEVRLNLAQAVQGVGSFVAPLLASRVFFAKTVDNEAGLKNVQWVYLGVAGFDVLLIVLFFFVKMPEITGRDMEVLEGKVNSEERKAEDGGKGTGEEMVVAAGGGGGDPGPFRKQINLFLAVWSQFCYVGAQVAVANYFIYFCEEAGRSTATSSDLLAVGQGLYALNRFVAGGLLTIPAFKPRYMLAVYLGLCFVFAVAAMNTTGTTSIAMLMLVLCFESCCFATIFTLGLRGLGRHTKLGGSLLVAAISGGMVFPPMMGAVVDAKDAHTAMAIPMMGYILAWVYPLYVNVWNRDVMDSHREARVGVEPSATADDKAIQLEEQPTKVEKEEVEVGTRATPK</sequence>
<keyword evidence="4" id="KW-0472">Membrane</keyword>
<dbReference type="InterPro" id="IPR011701">
    <property type="entry name" value="MFS"/>
</dbReference>
<gene>
    <name evidence="5" type="ORF">QBC42DRAFT_337693</name>
</gene>
<evidence type="ECO:0000256" key="1">
    <source>
        <dbReference type="ARBA" id="ARBA00004429"/>
    </source>
</evidence>
<evidence type="ECO:0000313" key="5">
    <source>
        <dbReference type="EMBL" id="KAK4463292.1"/>
    </source>
</evidence>
<feature type="transmembrane region" description="Helical" evidence="4">
    <location>
        <begin position="364"/>
        <end position="386"/>
    </location>
</feature>
<feature type="transmembrane region" description="Helical" evidence="4">
    <location>
        <begin position="311"/>
        <end position="332"/>
    </location>
</feature>
<feature type="transmembrane region" description="Helical" evidence="4">
    <location>
        <begin position="62"/>
        <end position="82"/>
    </location>
</feature>
<feature type="transmembrane region" description="Helical" evidence="4">
    <location>
        <begin position="424"/>
        <end position="446"/>
    </location>
</feature>
<dbReference type="GO" id="GO:0005886">
    <property type="term" value="C:plasma membrane"/>
    <property type="evidence" value="ECO:0007669"/>
    <property type="project" value="UniProtKB-SubCell"/>
</dbReference>
<comment type="subcellular location">
    <subcellularLocation>
        <location evidence="1">Cell inner membrane</location>
        <topology evidence="1">Multi-pass membrane protein</topology>
    </subcellularLocation>
</comment>
<dbReference type="EMBL" id="MU864961">
    <property type="protein sequence ID" value="KAK4463292.1"/>
    <property type="molecule type" value="Genomic_DNA"/>
</dbReference>
<proteinExistence type="predicted"/>
<dbReference type="Gene3D" id="1.20.1250.20">
    <property type="entry name" value="MFS general substrate transporter like domains"/>
    <property type="match status" value="2"/>
</dbReference>